<evidence type="ECO:0000256" key="4">
    <source>
        <dbReference type="ARBA" id="ARBA00022692"/>
    </source>
</evidence>
<evidence type="ECO:0000313" key="11">
    <source>
        <dbReference type="Proteomes" id="UP001597557"/>
    </source>
</evidence>
<organism evidence="10 11">
    <name type="scientific">Mucilaginibacter ximonensis</name>
    <dbReference type="NCBI Taxonomy" id="538021"/>
    <lineage>
        <taxon>Bacteria</taxon>
        <taxon>Pseudomonadati</taxon>
        <taxon>Bacteroidota</taxon>
        <taxon>Sphingobacteriia</taxon>
        <taxon>Sphingobacteriales</taxon>
        <taxon>Sphingobacteriaceae</taxon>
        <taxon>Mucilaginibacter</taxon>
    </lineage>
</organism>
<sequence length="179" mass="19686">MAELDAKPAAAEKGTRTKTNKKSIRVDLTAMVDLAFLLITFFILTTTLQKPKTMDLVMPDKEGDHTMPVPESRTMTVLIGAKDKLEWFMGSPAKPLSTPVVDGFGKDGIRKALLAQSERVKQASNGEDMIVLIKAGAHSNYANIVGIMDELNIANIQKRALVDITPDEVNLLKRDHIEE</sequence>
<comment type="caution">
    <text evidence="10">The sequence shown here is derived from an EMBL/GenBank/DDBJ whole genome shotgun (WGS) entry which is preliminary data.</text>
</comment>
<evidence type="ECO:0000256" key="7">
    <source>
        <dbReference type="RuleBase" id="RU003879"/>
    </source>
</evidence>
<keyword evidence="7" id="KW-0653">Protein transport</keyword>
<dbReference type="Pfam" id="PF02472">
    <property type="entry name" value="ExbD"/>
    <property type="match status" value="1"/>
</dbReference>
<evidence type="ECO:0000256" key="5">
    <source>
        <dbReference type="ARBA" id="ARBA00022989"/>
    </source>
</evidence>
<dbReference type="EMBL" id="JBHUPD010000002">
    <property type="protein sequence ID" value="MFD2872964.1"/>
    <property type="molecule type" value="Genomic_DNA"/>
</dbReference>
<evidence type="ECO:0000313" key="10">
    <source>
        <dbReference type="EMBL" id="MFD2872964.1"/>
    </source>
</evidence>
<protein>
    <submittedName>
        <fullName evidence="10">ExbD/TolR family protein</fullName>
    </submittedName>
</protein>
<keyword evidence="5 9" id="KW-1133">Transmembrane helix</keyword>
<keyword evidence="6 9" id="KW-0472">Membrane</keyword>
<keyword evidence="4 7" id="KW-0812">Transmembrane</keyword>
<keyword evidence="11" id="KW-1185">Reference proteome</keyword>
<comment type="subcellular location">
    <subcellularLocation>
        <location evidence="1">Cell membrane</location>
        <topology evidence="1">Single-pass membrane protein</topology>
    </subcellularLocation>
    <subcellularLocation>
        <location evidence="7">Cell membrane</location>
        <topology evidence="7">Single-pass type II membrane protein</topology>
    </subcellularLocation>
</comment>
<evidence type="ECO:0000256" key="8">
    <source>
        <dbReference type="SAM" id="MobiDB-lite"/>
    </source>
</evidence>
<reference evidence="11" key="1">
    <citation type="journal article" date="2019" name="Int. J. Syst. Evol. Microbiol.">
        <title>The Global Catalogue of Microorganisms (GCM) 10K type strain sequencing project: providing services to taxonomists for standard genome sequencing and annotation.</title>
        <authorList>
            <consortium name="The Broad Institute Genomics Platform"/>
            <consortium name="The Broad Institute Genome Sequencing Center for Infectious Disease"/>
            <person name="Wu L."/>
            <person name="Ma J."/>
        </authorList>
    </citation>
    <scope>NUCLEOTIDE SEQUENCE [LARGE SCALE GENOMIC DNA]</scope>
    <source>
        <strain evidence="11">KCTC 22437</strain>
    </source>
</reference>
<evidence type="ECO:0000256" key="3">
    <source>
        <dbReference type="ARBA" id="ARBA00022475"/>
    </source>
</evidence>
<dbReference type="RefSeq" id="WP_377185210.1">
    <property type="nucleotide sequence ID" value="NZ_JBHUPD010000002.1"/>
</dbReference>
<evidence type="ECO:0000256" key="6">
    <source>
        <dbReference type="ARBA" id="ARBA00023136"/>
    </source>
</evidence>
<proteinExistence type="inferred from homology"/>
<evidence type="ECO:0000256" key="1">
    <source>
        <dbReference type="ARBA" id="ARBA00004162"/>
    </source>
</evidence>
<accession>A0ABW5YCR0</accession>
<name>A0ABW5YCR0_9SPHI</name>
<feature type="transmembrane region" description="Helical" evidence="9">
    <location>
        <begin position="28"/>
        <end position="48"/>
    </location>
</feature>
<evidence type="ECO:0000256" key="9">
    <source>
        <dbReference type="SAM" id="Phobius"/>
    </source>
</evidence>
<dbReference type="Proteomes" id="UP001597557">
    <property type="component" value="Unassembled WGS sequence"/>
</dbReference>
<dbReference type="InterPro" id="IPR003400">
    <property type="entry name" value="ExbD"/>
</dbReference>
<dbReference type="PANTHER" id="PTHR30558:SF3">
    <property type="entry name" value="BIOPOLYMER TRANSPORT PROTEIN EXBD-RELATED"/>
    <property type="match status" value="1"/>
</dbReference>
<dbReference type="PANTHER" id="PTHR30558">
    <property type="entry name" value="EXBD MEMBRANE COMPONENT OF PMF-DRIVEN MACROMOLECULE IMPORT SYSTEM"/>
    <property type="match status" value="1"/>
</dbReference>
<keyword evidence="7" id="KW-0813">Transport</keyword>
<gene>
    <name evidence="10" type="ORF">ACFS5N_10830</name>
</gene>
<comment type="similarity">
    <text evidence="2 7">Belongs to the ExbD/TolR family.</text>
</comment>
<keyword evidence="3" id="KW-1003">Cell membrane</keyword>
<feature type="region of interest" description="Disordered" evidence="8">
    <location>
        <begin position="1"/>
        <end position="20"/>
    </location>
</feature>
<evidence type="ECO:0000256" key="2">
    <source>
        <dbReference type="ARBA" id="ARBA00005811"/>
    </source>
</evidence>